<dbReference type="CDD" id="cd01131">
    <property type="entry name" value="PilT"/>
    <property type="match status" value="1"/>
</dbReference>
<dbReference type="Gene3D" id="3.30.450.90">
    <property type="match status" value="1"/>
</dbReference>
<dbReference type="Pfam" id="PF00437">
    <property type="entry name" value="T2SSE"/>
    <property type="match status" value="1"/>
</dbReference>
<evidence type="ECO:0000256" key="1">
    <source>
        <dbReference type="ARBA" id="ARBA00006611"/>
    </source>
</evidence>
<dbReference type="EMBL" id="CP014226">
    <property type="protein sequence ID" value="AMD02435.1"/>
    <property type="molecule type" value="Genomic_DNA"/>
</dbReference>
<keyword evidence="4" id="KW-1185">Reference proteome</keyword>
<dbReference type="InterPro" id="IPR006321">
    <property type="entry name" value="PilT/PilU"/>
</dbReference>
<evidence type="ECO:0000313" key="3">
    <source>
        <dbReference type="EMBL" id="AMD02435.1"/>
    </source>
</evidence>
<dbReference type="SUPFAM" id="SSF52540">
    <property type="entry name" value="P-loop containing nucleoside triphosphate hydrolases"/>
    <property type="match status" value="1"/>
</dbReference>
<reference evidence="3 4" key="1">
    <citation type="journal article" date="2016" name="Genome Announc.">
        <title>Draft Genome Sequence of 'Halomonas chromatireducens' Strain AGD 8-3, a Haloalkaliphilic Chromate- and Selenite-Reducing Gammaproteobacterium.</title>
        <authorList>
            <person name="Sharko F.S."/>
            <person name="Shapovalova A.A."/>
            <person name="Tsygankova S.V."/>
            <person name="Komova A.V."/>
            <person name="Boulygina E.S."/>
            <person name="Teslyuk A.B."/>
            <person name="Gotovtsev P.M."/>
            <person name="Namsaraev Z.B."/>
            <person name="Khijniak T.V."/>
            <person name="Nedoluzhko A.V."/>
            <person name="Vasilov R.G."/>
        </authorList>
    </citation>
    <scope>NUCLEOTIDE SEQUENCE [LARGE SCALE GENOMIC DNA]</scope>
    <source>
        <strain evidence="3 4">AGD 8-3</strain>
    </source>
</reference>
<dbReference type="GO" id="GO:0005524">
    <property type="term" value="F:ATP binding"/>
    <property type="evidence" value="ECO:0007669"/>
    <property type="project" value="InterPro"/>
</dbReference>
<comment type="similarity">
    <text evidence="1">Belongs to the GSP E family.</text>
</comment>
<dbReference type="Gene3D" id="3.40.50.300">
    <property type="entry name" value="P-loop containing nucleotide triphosphate hydrolases"/>
    <property type="match status" value="1"/>
</dbReference>
<dbReference type="OrthoDB" id="9776961at2"/>
<evidence type="ECO:0000313" key="4">
    <source>
        <dbReference type="Proteomes" id="UP000063387"/>
    </source>
</evidence>
<protein>
    <submittedName>
        <fullName evidence="3">Twitching mobility protein</fullName>
    </submittedName>
</protein>
<sequence>MTAQEWLEQLLGIMAQKEASDLLISVQAPPTIKIAGKLIALGDQKLSLAEVRELVNTAVPEGLRERFLIDREANFALSLSGLGRFRVSAFQQRSQLAMVIRRIAFDIPHLEELSLPPQLGELANLKRGLVFVVGGTGTGKSTTLASMIQQRNETVGGHIISVEDPIEYVHPHKKAIINQREVGIDTESFEVALKNTLRQAPDVILIGEVRTRETMEHALTFAETGHLCLATLHANNANQALDRILHFFPHERHEQIWLDLSLNLHAIVAQQLLPTRDGGRCPAIEILLRTPLIADLIRKGDVGEIKNVMARSRDLGMQTFDQALFELYMAGQITEEVALVHADSANNLRMMIKYEDEGSDVLAKAQDSAQRLSLRDEDDF</sequence>
<dbReference type="RefSeq" id="WP_066451829.1">
    <property type="nucleotide sequence ID" value="NZ_CP014226.1"/>
</dbReference>
<dbReference type="NCBIfam" id="TIGR01420">
    <property type="entry name" value="pilT_fam"/>
    <property type="match status" value="1"/>
</dbReference>
<dbReference type="InterPro" id="IPR050921">
    <property type="entry name" value="T4SS_GSP_E_ATPase"/>
</dbReference>
<feature type="domain" description="Bacterial type II secretion system protein E" evidence="2">
    <location>
        <begin position="84"/>
        <end position="275"/>
    </location>
</feature>
<dbReference type="AlphaFoldDB" id="A0A0X8HH22"/>
<dbReference type="KEGG" id="hco:LOKO_03392"/>
<dbReference type="InterPro" id="IPR001482">
    <property type="entry name" value="T2SS/T4SS_dom"/>
</dbReference>
<dbReference type="GO" id="GO:0016887">
    <property type="term" value="F:ATP hydrolysis activity"/>
    <property type="evidence" value="ECO:0007669"/>
    <property type="project" value="InterPro"/>
</dbReference>
<proteinExistence type="inferred from homology"/>
<evidence type="ECO:0000259" key="2">
    <source>
        <dbReference type="Pfam" id="PF00437"/>
    </source>
</evidence>
<name>A0A0X8HH22_9GAMM</name>
<reference evidence="3 4" key="2">
    <citation type="submission" date="2016-02" db="EMBL/GenBank/DDBJ databases">
        <authorList>
            <person name="Wen L."/>
            <person name="He K."/>
            <person name="Yang H."/>
        </authorList>
    </citation>
    <scope>NUCLEOTIDE SEQUENCE [LARGE SCALE GENOMIC DNA]</scope>
    <source>
        <strain evidence="3 4">AGD 8-3</strain>
    </source>
</reference>
<dbReference type="PATRIC" id="fig|507626.3.peg.3393"/>
<dbReference type="PANTHER" id="PTHR30486">
    <property type="entry name" value="TWITCHING MOTILITY PROTEIN PILT"/>
    <property type="match status" value="1"/>
</dbReference>
<dbReference type="PANTHER" id="PTHR30486:SF12">
    <property type="entry name" value="TYPE IV PILUS ATPASE PILU"/>
    <property type="match status" value="1"/>
</dbReference>
<dbReference type="Proteomes" id="UP000063387">
    <property type="component" value="Chromosome"/>
</dbReference>
<accession>A0A0X8HH22</accession>
<dbReference type="InterPro" id="IPR027417">
    <property type="entry name" value="P-loop_NTPase"/>
</dbReference>
<organism evidence="3 4">
    <name type="scientific">Halomonas chromatireducens</name>
    <dbReference type="NCBI Taxonomy" id="507626"/>
    <lineage>
        <taxon>Bacteria</taxon>
        <taxon>Pseudomonadati</taxon>
        <taxon>Pseudomonadota</taxon>
        <taxon>Gammaproteobacteria</taxon>
        <taxon>Oceanospirillales</taxon>
        <taxon>Halomonadaceae</taxon>
        <taxon>Halomonas</taxon>
    </lineage>
</organism>
<dbReference type="STRING" id="507626.LOKO_03392"/>
<gene>
    <name evidence="3" type="primary">pilT_1</name>
    <name evidence="3" type="ORF">LOKO_03392</name>
</gene>